<evidence type="ECO:0000256" key="1">
    <source>
        <dbReference type="ARBA" id="ARBA00000971"/>
    </source>
</evidence>
<proteinExistence type="inferred from homology"/>
<evidence type="ECO:0000313" key="8">
    <source>
        <dbReference type="Proteomes" id="UP000193749"/>
    </source>
</evidence>
<dbReference type="Gene3D" id="3.10.50.40">
    <property type="match status" value="1"/>
</dbReference>
<evidence type="ECO:0000259" key="6">
    <source>
        <dbReference type="PROSITE" id="PS50198"/>
    </source>
</evidence>
<dbReference type="InterPro" id="IPR000297">
    <property type="entry name" value="PPIase_PpiC"/>
</dbReference>
<comment type="similarity">
    <text evidence="2">Belongs to the PpiC/parvulin rotamase family.</text>
</comment>
<keyword evidence="4 5" id="KW-0697">Rotamase</keyword>
<dbReference type="Pfam" id="PF00639">
    <property type="entry name" value="Rotamase"/>
    <property type="match status" value="1"/>
</dbReference>
<dbReference type="OrthoDB" id="9769613at2"/>
<dbReference type="STRING" id="55209.HA50_22095"/>
<dbReference type="PANTHER" id="PTHR47245">
    <property type="entry name" value="PEPTIDYLPROLYL ISOMERASE"/>
    <property type="match status" value="1"/>
</dbReference>
<name>A0A1X1EK84_PANCY</name>
<feature type="domain" description="PpiC" evidence="6">
    <location>
        <begin position="125"/>
        <end position="222"/>
    </location>
</feature>
<dbReference type="RefSeq" id="WP_084879051.1">
    <property type="nucleotide sequence ID" value="NZ_JAGGMY010000002.1"/>
</dbReference>
<gene>
    <name evidence="7" type="ORF">HA50_22095</name>
</gene>
<dbReference type="SUPFAM" id="SSF54534">
    <property type="entry name" value="FKBP-like"/>
    <property type="match status" value="1"/>
</dbReference>
<accession>A0A1X1EK84</accession>
<dbReference type="InterPro" id="IPR046357">
    <property type="entry name" value="PPIase_dom_sf"/>
</dbReference>
<dbReference type="PROSITE" id="PS01096">
    <property type="entry name" value="PPIC_PPIASE_1"/>
    <property type="match status" value="1"/>
</dbReference>
<dbReference type="EC" id="5.2.1.8" evidence="3"/>
<protein>
    <recommendedName>
        <fullName evidence="3">peptidylprolyl isomerase</fullName>
        <ecNumber evidence="3">5.2.1.8</ecNumber>
    </recommendedName>
</protein>
<dbReference type="NCBIfam" id="TIGR02933">
    <property type="entry name" value="nifM_nitrog"/>
    <property type="match status" value="1"/>
</dbReference>
<dbReference type="InterPro" id="IPR014282">
    <property type="entry name" value="Nitrogen_fix_NifM"/>
</dbReference>
<evidence type="ECO:0000256" key="3">
    <source>
        <dbReference type="ARBA" id="ARBA00013194"/>
    </source>
</evidence>
<evidence type="ECO:0000256" key="4">
    <source>
        <dbReference type="ARBA" id="ARBA00023110"/>
    </source>
</evidence>
<sequence length="260" mass="30547">MAELWERFSRQQLSQSRWQCQPESVPADQQAEFNRLWQRQRQLEYAVVRETGDDFIPEKVIDSVTMSLNAALSQQLFSDDERASIIRHHARMEMQLERVAAQAPAPDDFQVLAWYQDHQEKFMRPEQRLSWHLLLTTENDGAAIQRQIQQFHQQISASRQAFSTLAQRYSHCPSALEGGRMGWISRGLLFPELDRVLFQMKPNGVSPPIETALGWHLLWCELIRPPAPMEREAALAQVRSLLHQQNQQRWQRQWLKQILI</sequence>
<dbReference type="PROSITE" id="PS50198">
    <property type="entry name" value="PPIC_PPIASE_2"/>
    <property type="match status" value="1"/>
</dbReference>
<dbReference type="Proteomes" id="UP000193749">
    <property type="component" value="Unassembled WGS sequence"/>
</dbReference>
<dbReference type="InterPro" id="IPR023058">
    <property type="entry name" value="PPIase_PpiC_CS"/>
</dbReference>
<comment type="caution">
    <text evidence="7">The sequence shown here is derived from an EMBL/GenBank/DDBJ whole genome shotgun (WGS) entry which is preliminary data.</text>
</comment>
<dbReference type="InterPro" id="IPR050245">
    <property type="entry name" value="PrsA_foldase"/>
</dbReference>
<organism evidence="7 8">
    <name type="scientific">Pantoea cypripedii</name>
    <name type="common">Pectobacterium cypripedii</name>
    <name type="synonym">Erwinia cypripedii</name>
    <dbReference type="NCBI Taxonomy" id="55209"/>
    <lineage>
        <taxon>Bacteria</taxon>
        <taxon>Pseudomonadati</taxon>
        <taxon>Pseudomonadota</taxon>
        <taxon>Gammaproteobacteria</taxon>
        <taxon>Enterobacterales</taxon>
        <taxon>Erwiniaceae</taxon>
        <taxon>Pantoea</taxon>
    </lineage>
</organism>
<keyword evidence="8" id="KW-1185">Reference proteome</keyword>
<dbReference type="AlphaFoldDB" id="A0A1X1EK84"/>
<comment type="catalytic activity">
    <reaction evidence="1">
        <text>[protein]-peptidylproline (omega=180) = [protein]-peptidylproline (omega=0)</text>
        <dbReference type="Rhea" id="RHEA:16237"/>
        <dbReference type="Rhea" id="RHEA-COMP:10747"/>
        <dbReference type="Rhea" id="RHEA-COMP:10748"/>
        <dbReference type="ChEBI" id="CHEBI:83833"/>
        <dbReference type="ChEBI" id="CHEBI:83834"/>
        <dbReference type="EC" id="5.2.1.8"/>
    </reaction>
</comment>
<dbReference type="GO" id="GO:0003755">
    <property type="term" value="F:peptidyl-prolyl cis-trans isomerase activity"/>
    <property type="evidence" value="ECO:0007669"/>
    <property type="project" value="UniProtKB-KW"/>
</dbReference>
<evidence type="ECO:0000256" key="5">
    <source>
        <dbReference type="PROSITE-ProRule" id="PRU00278"/>
    </source>
</evidence>
<reference evidence="7 8" key="1">
    <citation type="journal article" date="2017" name="Antonie Van Leeuwenhoek">
        <title>Phylogenomic resolution of the bacterial genus Pantoea and its relationship with Erwinia and Tatumella.</title>
        <authorList>
            <person name="Palmer M."/>
            <person name="Steenkamp E.T."/>
            <person name="Coetzee M.P."/>
            <person name="Chan W.Y."/>
            <person name="van Zyl E."/>
            <person name="De Maayer P."/>
            <person name="Coutinho T.A."/>
            <person name="Blom J."/>
            <person name="Smits T.H."/>
            <person name="Duffy B."/>
            <person name="Venter S.N."/>
        </authorList>
    </citation>
    <scope>NUCLEOTIDE SEQUENCE [LARGE SCALE GENOMIC DNA]</scope>
    <source>
        <strain evidence="7 8">LMG 2657</strain>
    </source>
</reference>
<evidence type="ECO:0000313" key="7">
    <source>
        <dbReference type="EMBL" id="ORM89341.1"/>
    </source>
</evidence>
<evidence type="ECO:0000256" key="2">
    <source>
        <dbReference type="ARBA" id="ARBA00007656"/>
    </source>
</evidence>
<dbReference type="EMBL" id="MLJI01000002">
    <property type="protein sequence ID" value="ORM89341.1"/>
    <property type="molecule type" value="Genomic_DNA"/>
</dbReference>
<dbReference type="PANTHER" id="PTHR47245:SF2">
    <property type="entry name" value="PEPTIDYL-PROLYL CIS-TRANS ISOMERASE HP_0175-RELATED"/>
    <property type="match status" value="1"/>
</dbReference>
<keyword evidence="5" id="KW-0413">Isomerase</keyword>